<keyword evidence="11" id="KW-1185">Reference proteome</keyword>
<evidence type="ECO:0000259" key="6">
    <source>
        <dbReference type="Pfam" id="PF00460"/>
    </source>
</evidence>
<comment type="subcellular location">
    <subcellularLocation>
        <location evidence="1 5">Bacterial flagellum basal body</location>
    </subcellularLocation>
</comment>
<evidence type="ECO:0000259" key="9">
    <source>
        <dbReference type="Pfam" id="PF22692"/>
    </source>
</evidence>
<dbReference type="Proteomes" id="UP000445000">
    <property type="component" value="Unassembled WGS sequence"/>
</dbReference>
<feature type="domain" description="Flagellar hook protein FlgE/F/G-like D1" evidence="9">
    <location>
        <begin position="83"/>
        <end position="124"/>
    </location>
</feature>
<evidence type="ECO:0000313" key="11">
    <source>
        <dbReference type="Proteomes" id="UP000445000"/>
    </source>
</evidence>
<keyword evidence="10" id="KW-0282">Flagellum</keyword>
<evidence type="ECO:0000256" key="4">
    <source>
        <dbReference type="ARBA" id="ARBA00023143"/>
    </source>
</evidence>
<evidence type="ECO:0000259" key="7">
    <source>
        <dbReference type="Pfam" id="PF06429"/>
    </source>
</evidence>
<name>A0A829YMU4_9GAMM</name>
<evidence type="ECO:0000313" key="10">
    <source>
        <dbReference type="EMBL" id="GFE84784.1"/>
    </source>
</evidence>
<dbReference type="SUPFAM" id="SSF117143">
    <property type="entry name" value="Flagellar hook protein flgE"/>
    <property type="match status" value="1"/>
</dbReference>
<dbReference type="GO" id="GO:0009424">
    <property type="term" value="C:bacterial-type flagellum hook"/>
    <property type="evidence" value="ECO:0007669"/>
    <property type="project" value="TreeGrafter"/>
</dbReference>
<dbReference type="PANTHER" id="PTHR30435:SF1">
    <property type="entry name" value="FLAGELLAR HOOK PROTEIN FLGE"/>
    <property type="match status" value="1"/>
</dbReference>
<dbReference type="GO" id="GO:0009425">
    <property type="term" value="C:bacterial-type flagellum basal body"/>
    <property type="evidence" value="ECO:0007669"/>
    <property type="project" value="UniProtKB-SubCell"/>
</dbReference>
<dbReference type="GO" id="GO:0005829">
    <property type="term" value="C:cytosol"/>
    <property type="evidence" value="ECO:0007669"/>
    <property type="project" value="TreeGrafter"/>
</dbReference>
<feature type="domain" description="Flagellar basal-body/hook protein C-terminal" evidence="7">
    <location>
        <begin position="361"/>
        <end position="406"/>
    </location>
</feature>
<feature type="domain" description="Flagellar basal body rod protein N-terminal" evidence="6">
    <location>
        <begin position="5"/>
        <end position="33"/>
    </location>
</feature>
<comment type="caution">
    <text evidence="10">The sequence shown here is derived from an EMBL/GenBank/DDBJ whole genome shotgun (WGS) entry which is preliminary data.</text>
</comment>
<dbReference type="InterPro" id="IPR037925">
    <property type="entry name" value="FlgE/F/G-like"/>
</dbReference>
<evidence type="ECO:0000259" key="8">
    <source>
        <dbReference type="Pfam" id="PF07559"/>
    </source>
</evidence>
<dbReference type="InterPro" id="IPR037058">
    <property type="entry name" value="Falgellar_hook_FlgE_sf"/>
</dbReference>
<keyword evidence="10" id="KW-0969">Cilium</keyword>
<reference evidence="11" key="1">
    <citation type="submission" date="2020-01" db="EMBL/GenBank/DDBJ databases">
        <title>'Steroidobacter agaridevorans' sp. nov., agar-degrading bacteria isolated from rhizosphere soils.</title>
        <authorList>
            <person name="Ikenaga M."/>
            <person name="Kataoka M."/>
            <person name="Murouchi A."/>
            <person name="Katsuragi S."/>
            <person name="Sakai M."/>
        </authorList>
    </citation>
    <scope>NUCLEOTIDE SEQUENCE [LARGE SCALE GENOMIC DNA]</scope>
    <source>
        <strain evidence="11">YU21-B</strain>
    </source>
</reference>
<evidence type="ECO:0000256" key="3">
    <source>
        <dbReference type="ARBA" id="ARBA00019015"/>
    </source>
</evidence>
<keyword evidence="4 5" id="KW-0975">Bacterial flagellum</keyword>
<evidence type="ECO:0000256" key="2">
    <source>
        <dbReference type="ARBA" id="ARBA00009677"/>
    </source>
</evidence>
<dbReference type="Pfam" id="PF07559">
    <property type="entry name" value="FlgE_D2"/>
    <property type="match status" value="1"/>
</dbReference>
<feature type="domain" description="Flagellar hook protein FlgE D2" evidence="8">
    <location>
        <begin position="161"/>
        <end position="288"/>
    </location>
</feature>
<organism evidence="10 11">
    <name type="scientific">Steroidobacter agaridevorans</name>
    <dbReference type="NCBI Taxonomy" id="2695856"/>
    <lineage>
        <taxon>Bacteria</taxon>
        <taxon>Pseudomonadati</taxon>
        <taxon>Pseudomonadota</taxon>
        <taxon>Gammaproteobacteria</taxon>
        <taxon>Steroidobacterales</taxon>
        <taxon>Steroidobacteraceae</taxon>
        <taxon>Steroidobacter</taxon>
    </lineage>
</organism>
<dbReference type="Pfam" id="PF06429">
    <property type="entry name" value="Flg_bbr_C"/>
    <property type="match status" value="1"/>
</dbReference>
<dbReference type="NCBIfam" id="NF004238">
    <property type="entry name" value="PRK05682.1-1"/>
    <property type="match status" value="1"/>
</dbReference>
<comment type="similarity">
    <text evidence="2 5">Belongs to the flagella basal body rod proteins family.</text>
</comment>
<dbReference type="InterPro" id="IPR019776">
    <property type="entry name" value="Flagellar_basal_body_rod_CS"/>
</dbReference>
<dbReference type="AlphaFoldDB" id="A0A829YMU4"/>
<comment type="function">
    <text evidence="5">A flexible structure which links the flagellar filament to the drive apparatus in the basal body.</text>
</comment>
<dbReference type="GO" id="GO:0071978">
    <property type="term" value="P:bacterial-type flagellum-dependent swarming motility"/>
    <property type="evidence" value="ECO:0007669"/>
    <property type="project" value="TreeGrafter"/>
</dbReference>
<dbReference type="InterPro" id="IPR053967">
    <property type="entry name" value="LlgE_F_G-like_D1"/>
</dbReference>
<evidence type="ECO:0000256" key="1">
    <source>
        <dbReference type="ARBA" id="ARBA00004117"/>
    </source>
</evidence>
<dbReference type="InterPro" id="IPR001444">
    <property type="entry name" value="Flag_bb_rod_N"/>
</dbReference>
<dbReference type="PANTHER" id="PTHR30435">
    <property type="entry name" value="FLAGELLAR PROTEIN"/>
    <property type="match status" value="1"/>
</dbReference>
<dbReference type="NCBIfam" id="TIGR03506">
    <property type="entry name" value="FlgEFG_subfam"/>
    <property type="match status" value="1"/>
</dbReference>
<accession>A0A829YMU4</accession>
<protein>
    <recommendedName>
        <fullName evidence="3 5">Flagellar hook protein FlgE</fullName>
    </recommendedName>
</protein>
<dbReference type="EMBL" id="BLJN01000010">
    <property type="protein sequence ID" value="GFE84784.1"/>
    <property type="molecule type" value="Genomic_DNA"/>
</dbReference>
<dbReference type="Gene3D" id="2.60.98.20">
    <property type="entry name" value="Flagellar hook protein FlgE"/>
    <property type="match status" value="1"/>
</dbReference>
<dbReference type="InterPro" id="IPR010930">
    <property type="entry name" value="Flg_bb/hook_C_dom"/>
</dbReference>
<evidence type="ECO:0000256" key="5">
    <source>
        <dbReference type="RuleBase" id="RU362116"/>
    </source>
</evidence>
<dbReference type="Pfam" id="PF22692">
    <property type="entry name" value="LlgE_F_G_D1"/>
    <property type="match status" value="1"/>
</dbReference>
<dbReference type="Pfam" id="PF00460">
    <property type="entry name" value="Flg_bb_rod"/>
    <property type="match status" value="1"/>
</dbReference>
<keyword evidence="10" id="KW-0966">Cell projection</keyword>
<dbReference type="PROSITE" id="PS00588">
    <property type="entry name" value="FLAGELLA_BB_ROD"/>
    <property type="match status" value="1"/>
</dbReference>
<gene>
    <name evidence="10" type="primary">flgE</name>
    <name evidence="10" type="ORF">GCM10011487_67840</name>
</gene>
<proteinExistence type="inferred from homology"/>
<sequence length="407" mass="42926">MSFGIALSGLNAAQQDLNVTANNIANSSTTGFKQSRAEFADMFAVSPYGVNRNATGNGVKVASVSQQFTQGNINTTNNSMDLALSGQGFFILSDGGSTVYSRAGAFRPNNDGYVVNSQGQRLQVYPSGANGTFNTSTMTDLRLVTSESSPAATTEVETVFNLPSAATVPTTTPFDAADETSYNTARSMTLYDSLGAAHTASMYYVKTATNEWDMHVTIDGNPSGTQHLVYDQNGNLTTPANGQFVLPTYNAAAGLSTGAADMNVTMDLSRTTQYGDTFTMTSITQDGYTTGRLIGIDIDSTGVVQARFTNGQSTQLGQVAIANFQNPQGLQQLGDTTWAQTFASGQPLNGQAGNSGFGLIQSGALEASNVDITAQLVNMITAQRNFQANSQMISTADQITQTIINIR</sequence>
<dbReference type="InterPro" id="IPR011491">
    <property type="entry name" value="FlgE_D2"/>
</dbReference>
<dbReference type="RefSeq" id="WP_161816365.1">
    <property type="nucleotide sequence ID" value="NZ_BLJN01000010.1"/>
</dbReference>
<dbReference type="InterPro" id="IPR020013">
    <property type="entry name" value="Flagellar_FlgE/F/G"/>
</dbReference>